<gene>
    <name evidence="6" type="ORF">HK439_07625</name>
</gene>
<evidence type="ECO:0000256" key="3">
    <source>
        <dbReference type="ARBA" id="ARBA00022801"/>
    </source>
</evidence>
<sequence length="265" mass="30116">MKRITLGALDYAVAFGVDRTLRSLLLEGRLSAVGCLVASELWAREFKPMQEVAQKVGNRALIGVTLAFSGDRVQPVSERMRELYREKMPSRGAVERRAMLRLLPDEAFAAEADAQLTRFTFFMNREPDFIAVREGLLERSVIARHVFQAIERAGFERAPKIVSPFEPGLHGRRLARIGAKKGMEVLPKGPSLPETSDPEDLHRKLRHHFDGLPDMTFVHCIPGQADDRLRRDEPREKVAIRECQREVLGSDRFFHTLEEADVFLN</sequence>
<dbReference type="GO" id="GO:0046872">
    <property type="term" value="F:metal ion binding"/>
    <property type="evidence" value="ECO:0007669"/>
    <property type="project" value="UniProtKB-KW"/>
</dbReference>
<reference evidence="6" key="1">
    <citation type="submission" date="2020-05" db="EMBL/GenBank/DDBJ databases">
        <title>Identification of trans-AT polyketide cluster in two marine bacteria, producers of a novel glutaramide-containing polyketide sesbanimide D and analogs.</title>
        <authorList>
            <person name="Kacar D."/>
            <person name="Rodriguez P."/>
            <person name="Canedo L."/>
            <person name="Gonzalez E."/>
            <person name="Galan B."/>
            <person name="De La Calle F."/>
            <person name="Garcia J.L."/>
        </authorList>
    </citation>
    <scope>NUCLEOTIDE SEQUENCE</scope>
    <source>
        <strain evidence="6">PHM038</strain>
    </source>
</reference>
<comment type="cofactor">
    <cofactor evidence="1">
        <name>Mg(2+)</name>
        <dbReference type="ChEBI" id="CHEBI:18420"/>
    </cofactor>
</comment>
<dbReference type="Pfam" id="PF04794">
    <property type="entry name" value="YdjC"/>
    <property type="match status" value="1"/>
</dbReference>
<organism evidence="6 7">
    <name type="scientific">Roseibium aggregatum</name>
    <dbReference type="NCBI Taxonomy" id="187304"/>
    <lineage>
        <taxon>Bacteria</taxon>
        <taxon>Pseudomonadati</taxon>
        <taxon>Pseudomonadota</taxon>
        <taxon>Alphaproteobacteria</taxon>
        <taxon>Hyphomicrobiales</taxon>
        <taxon>Stappiaceae</taxon>
        <taxon>Roseibium</taxon>
    </lineage>
</organism>
<accession>A0A926S557</accession>
<dbReference type="InterPro" id="IPR006879">
    <property type="entry name" value="YdjC-like"/>
</dbReference>
<dbReference type="Proteomes" id="UP000598467">
    <property type="component" value="Unassembled WGS sequence"/>
</dbReference>
<dbReference type="Gene3D" id="3.20.20.370">
    <property type="entry name" value="Glycoside hydrolase/deacetylase"/>
    <property type="match status" value="1"/>
</dbReference>
<evidence type="ECO:0000256" key="5">
    <source>
        <dbReference type="ARBA" id="ARBA00023277"/>
    </source>
</evidence>
<dbReference type="SUPFAM" id="SSF88713">
    <property type="entry name" value="Glycoside hydrolase/deacetylase"/>
    <property type="match status" value="1"/>
</dbReference>
<dbReference type="GO" id="GO:0005975">
    <property type="term" value="P:carbohydrate metabolic process"/>
    <property type="evidence" value="ECO:0007669"/>
    <property type="project" value="InterPro"/>
</dbReference>
<dbReference type="EMBL" id="JABFCZ010000007">
    <property type="protein sequence ID" value="MBD1546126.1"/>
    <property type="molecule type" value="Genomic_DNA"/>
</dbReference>
<evidence type="ECO:0000313" key="6">
    <source>
        <dbReference type="EMBL" id="MBD1546126.1"/>
    </source>
</evidence>
<keyword evidence="2" id="KW-0479">Metal-binding</keyword>
<comment type="caution">
    <text evidence="6">The sequence shown here is derived from an EMBL/GenBank/DDBJ whole genome shotgun (WGS) entry which is preliminary data.</text>
</comment>
<dbReference type="GO" id="GO:0016787">
    <property type="term" value="F:hydrolase activity"/>
    <property type="evidence" value="ECO:0007669"/>
    <property type="project" value="UniProtKB-KW"/>
</dbReference>
<dbReference type="AlphaFoldDB" id="A0A926S557"/>
<evidence type="ECO:0000313" key="7">
    <source>
        <dbReference type="Proteomes" id="UP000598467"/>
    </source>
</evidence>
<name>A0A926S557_9HYPH</name>
<evidence type="ECO:0000256" key="4">
    <source>
        <dbReference type="ARBA" id="ARBA00022842"/>
    </source>
</evidence>
<evidence type="ECO:0000256" key="1">
    <source>
        <dbReference type="ARBA" id="ARBA00001946"/>
    </source>
</evidence>
<keyword evidence="5" id="KW-0119">Carbohydrate metabolism</keyword>
<evidence type="ECO:0000256" key="2">
    <source>
        <dbReference type="ARBA" id="ARBA00022723"/>
    </source>
</evidence>
<keyword evidence="3" id="KW-0378">Hydrolase</keyword>
<dbReference type="InterPro" id="IPR011330">
    <property type="entry name" value="Glyco_hydro/deAcase_b/a-brl"/>
</dbReference>
<proteinExistence type="predicted"/>
<protein>
    <submittedName>
        <fullName evidence="6">ChbG/HpnK family deacetylase</fullName>
    </submittedName>
</protein>
<dbReference type="RefSeq" id="WP_190290796.1">
    <property type="nucleotide sequence ID" value="NZ_JABFCZ010000007.1"/>
</dbReference>
<keyword evidence="4" id="KW-0460">Magnesium</keyword>